<comment type="caution">
    <text evidence="1">The sequence shown here is derived from an EMBL/GenBank/DDBJ whole genome shotgun (WGS) entry which is preliminary data.</text>
</comment>
<gene>
    <name evidence="1" type="ORF">KSZ_34210</name>
</gene>
<evidence type="ECO:0000313" key="1">
    <source>
        <dbReference type="EMBL" id="GHO85415.1"/>
    </source>
</evidence>
<accession>A0ABQ3VGX0</accession>
<sequence>MEGTHNRVKEFHEAVEKDAWNASWLCPKDPNLTMPEYGCLSKVESWINSKAAGRFTRYEFDGYVLYMLKPQFHRPIQATR</sequence>
<reference evidence="1 2" key="1">
    <citation type="journal article" date="2021" name="Int. J. Syst. Evol. Microbiol.">
        <title>Reticulibacter mediterranei gen. nov., sp. nov., within the new family Reticulibacteraceae fam. nov., and Ktedonospora formicarum gen. nov., sp. nov., Ktedonobacter robiniae sp. nov., Dictyobacter formicarum sp. nov. and Dictyobacter arantiisoli sp. nov., belonging to the class Ktedonobacteria.</title>
        <authorList>
            <person name="Yabe S."/>
            <person name="Zheng Y."/>
            <person name="Wang C.M."/>
            <person name="Sakai Y."/>
            <person name="Abe K."/>
            <person name="Yokota A."/>
            <person name="Donadio S."/>
            <person name="Cavaletti L."/>
            <person name="Monciardini P."/>
        </authorList>
    </citation>
    <scope>NUCLEOTIDE SEQUENCE [LARGE SCALE GENOMIC DNA]</scope>
    <source>
        <strain evidence="1 2">SOSP1-9</strain>
    </source>
</reference>
<protein>
    <submittedName>
        <fullName evidence="1">Uncharacterized protein</fullName>
    </submittedName>
</protein>
<dbReference type="RefSeq" id="WP_201363072.1">
    <property type="nucleotide sequence ID" value="NZ_BNJJ01000009.1"/>
</dbReference>
<name>A0ABQ3VGX0_9CHLR</name>
<proteinExistence type="predicted"/>
<organism evidence="1 2">
    <name type="scientific">Dictyobacter formicarum</name>
    <dbReference type="NCBI Taxonomy" id="2778368"/>
    <lineage>
        <taxon>Bacteria</taxon>
        <taxon>Bacillati</taxon>
        <taxon>Chloroflexota</taxon>
        <taxon>Ktedonobacteria</taxon>
        <taxon>Ktedonobacterales</taxon>
        <taxon>Dictyobacteraceae</taxon>
        <taxon>Dictyobacter</taxon>
    </lineage>
</organism>
<keyword evidence="2" id="KW-1185">Reference proteome</keyword>
<evidence type="ECO:0000313" key="2">
    <source>
        <dbReference type="Proteomes" id="UP000635565"/>
    </source>
</evidence>
<dbReference type="EMBL" id="BNJJ01000009">
    <property type="protein sequence ID" value="GHO85415.1"/>
    <property type="molecule type" value="Genomic_DNA"/>
</dbReference>
<dbReference type="Proteomes" id="UP000635565">
    <property type="component" value="Unassembled WGS sequence"/>
</dbReference>